<feature type="compositionally biased region" description="Basic and acidic residues" evidence="1">
    <location>
        <begin position="43"/>
        <end position="53"/>
    </location>
</feature>
<dbReference type="OrthoDB" id="4350674at2"/>
<evidence type="ECO:0000256" key="1">
    <source>
        <dbReference type="SAM" id="MobiDB-lite"/>
    </source>
</evidence>
<name>A0A367EHP9_9ACTN</name>
<protein>
    <submittedName>
        <fullName evidence="2">Asp23/Gls24 family envelope stress response protein</fullName>
    </submittedName>
</protein>
<dbReference type="Proteomes" id="UP000253507">
    <property type="component" value="Unassembled WGS sequence"/>
</dbReference>
<dbReference type="AlphaFoldDB" id="A0A367EHP9"/>
<comment type="caution">
    <text evidence="2">The sequence shown here is derived from an EMBL/GenBank/DDBJ whole genome shotgun (WGS) entry which is preliminary data.</text>
</comment>
<dbReference type="RefSeq" id="WP_114017295.1">
    <property type="nucleotide sequence ID" value="NZ_QOIM01000038.1"/>
</dbReference>
<organism evidence="2 3">
    <name type="scientific">Streptomyces reniochalinae</name>
    <dbReference type="NCBI Taxonomy" id="2250578"/>
    <lineage>
        <taxon>Bacteria</taxon>
        <taxon>Bacillati</taxon>
        <taxon>Actinomycetota</taxon>
        <taxon>Actinomycetes</taxon>
        <taxon>Kitasatosporales</taxon>
        <taxon>Streptomycetaceae</taxon>
        <taxon>Streptomyces</taxon>
    </lineage>
</organism>
<accession>A0A367EHP9</accession>
<proteinExistence type="predicted"/>
<feature type="compositionally biased region" description="Low complexity" evidence="1">
    <location>
        <begin position="66"/>
        <end position="78"/>
    </location>
</feature>
<evidence type="ECO:0000313" key="3">
    <source>
        <dbReference type="Proteomes" id="UP000253507"/>
    </source>
</evidence>
<dbReference type="EMBL" id="QOIM01000038">
    <property type="protein sequence ID" value="RCG16710.1"/>
    <property type="molecule type" value="Genomic_DNA"/>
</dbReference>
<sequence>MTDGQVPVAGRLPRSERVGAAERGATRIADRVVAKVAAQAAREALRAHTDNKTPGRNSGGGPAADPGRLPVVGRPVRRTSVTVRERTARVRMALELRYPSDLGAQCGAVRRRVVARVRELVGMEVPDVALEIDRLHSVHLKGDGSGRVT</sequence>
<evidence type="ECO:0000313" key="2">
    <source>
        <dbReference type="EMBL" id="RCG16710.1"/>
    </source>
</evidence>
<keyword evidence="3" id="KW-1185">Reference proteome</keyword>
<reference evidence="2 3" key="1">
    <citation type="submission" date="2018-06" db="EMBL/GenBank/DDBJ databases">
        <title>Streptomyces reniochalinae sp. nov. and Streptomyces diacarnus sp. nov. from marine sponges.</title>
        <authorList>
            <person name="Li L."/>
        </authorList>
    </citation>
    <scope>NUCLEOTIDE SEQUENCE [LARGE SCALE GENOMIC DNA]</scope>
    <source>
        <strain evidence="2 3">LHW50302</strain>
    </source>
</reference>
<gene>
    <name evidence="2" type="ORF">DQ392_19650</name>
</gene>
<feature type="region of interest" description="Disordered" evidence="1">
    <location>
        <begin position="42"/>
        <end position="78"/>
    </location>
</feature>